<name>A6DSB6_9BACT</name>
<dbReference type="Proteomes" id="UP000004947">
    <property type="component" value="Unassembled WGS sequence"/>
</dbReference>
<proteinExistence type="predicted"/>
<reference evidence="1 2" key="1">
    <citation type="journal article" date="2010" name="J. Bacteriol.">
        <title>Genome sequence of Lentisphaera araneosa HTCC2155T, the type species of the order Lentisphaerales in the phylum Lentisphaerae.</title>
        <authorList>
            <person name="Thrash J.C."/>
            <person name="Cho J.C."/>
            <person name="Vergin K.L."/>
            <person name="Morris R.M."/>
            <person name="Giovannoni S.J."/>
        </authorList>
    </citation>
    <scope>NUCLEOTIDE SEQUENCE [LARGE SCALE GENOMIC DNA]</scope>
    <source>
        <strain evidence="1 2">HTCC2155</strain>
    </source>
</reference>
<evidence type="ECO:0000313" key="1">
    <source>
        <dbReference type="EMBL" id="EDM25461.1"/>
    </source>
</evidence>
<dbReference type="EMBL" id="ABCK01000029">
    <property type="protein sequence ID" value="EDM25461.1"/>
    <property type="molecule type" value="Genomic_DNA"/>
</dbReference>
<dbReference type="AlphaFoldDB" id="A6DSB6"/>
<organism evidence="1 2">
    <name type="scientific">Lentisphaera araneosa HTCC2155</name>
    <dbReference type="NCBI Taxonomy" id="313628"/>
    <lineage>
        <taxon>Bacteria</taxon>
        <taxon>Pseudomonadati</taxon>
        <taxon>Lentisphaerota</taxon>
        <taxon>Lentisphaeria</taxon>
        <taxon>Lentisphaerales</taxon>
        <taxon>Lentisphaeraceae</taxon>
        <taxon>Lentisphaera</taxon>
    </lineage>
</organism>
<accession>A6DSB6</accession>
<protein>
    <submittedName>
        <fullName evidence="1">Uncharacterized protein</fullName>
    </submittedName>
</protein>
<keyword evidence="2" id="KW-1185">Reference proteome</keyword>
<evidence type="ECO:0000313" key="2">
    <source>
        <dbReference type="Proteomes" id="UP000004947"/>
    </source>
</evidence>
<dbReference type="RefSeq" id="WP_007280725.1">
    <property type="nucleotide sequence ID" value="NZ_ABCK01000029.1"/>
</dbReference>
<comment type="caution">
    <text evidence="1">The sequence shown here is derived from an EMBL/GenBank/DDBJ whole genome shotgun (WGS) entry which is preliminary data.</text>
</comment>
<gene>
    <name evidence="1" type="ORF">LNTAR_25370</name>
</gene>
<sequence>MNYTKREVEVYQRLLRDELSQLNTPITVSLNAIVDPTIGASVLFYVHQRFKKIILGNNHKRKSLHNPIIGIYVPEICPSTVIDTSNGLNGHLHYHGGINIPKNLDKVKEFAHTIICNAVDKYVPRKKRNGMPQIHFGSTPEIKWANYSTKKYRWDYITMSHFKIEHTERFY</sequence>